<comment type="caution">
    <text evidence="6">The sequence shown here is derived from an EMBL/GenBank/DDBJ whole genome shotgun (WGS) entry which is preliminary data.</text>
</comment>
<proteinExistence type="inferred from homology"/>
<dbReference type="Pfam" id="PF00583">
    <property type="entry name" value="Acetyltransf_1"/>
    <property type="match status" value="1"/>
</dbReference>
<evidence type="ECO:0000313" key="7">
    <source>
        <dbReference type="Proteomes" id="UP000653454"/>
    </source>
</evidence>
<dbReference type="SUPFAM" id="SSF55729">
    <property type="entry name" value="Acyl-CoA N-acyltransferases (Nat)"/>
    <property type="match status" value="1"/>
</dbReference>
<name>A0A8S4E1L0_PLUXY</name>
<evidence type="ECO:0000256" key="2">
    <source>
        <dbReference type="ARBA" id="ARBA00022679"/>
    </source>
</evidence>
<evidence type="ECO:0000256" key="3">
    <source>
        <dbReference type="ARBA" id="ARBA00023315"/>
    </source>
</evidence>
<sequence length="203" mass="21438">MTDPSPVSAAAAGEQGAAAGGRGEAGDVRVRSARREDMPRVHEMIHELAAFEGFPQGPAIALDDLLRDGFDSSPPWFFTLVAERGDGAGGAGGGAGDAGGGELVGYALCNRAYSSWTARAFYVEDLYVVPSLRRAGVGRRLLQRLAQMAVAEGVSRVDWHVAEGNAAARAFYRGLGARDLRTSEGRAALRLDQPHIHALARTH</sequence>
<evidence type="ECO:0000256" key="4">
    <source>
        <dbReference type="SAM" id="MobiDB-lite"/>
    </source>
</evidence>
<keyword evidence="2" id="KW-0808">Transferase</keyword>
<dbReference type="CDD" id="cd04301">
    <property type="entry name" value="NAT_SF"/>
    <property type="match status" value="1"/>
</dbReference>
<accession>A0A8S4E1L0</accession>
<keyword evidence="3" id="KW-0012">Acyltransferase</keyword>
<dbReference type="AlphaFoldDB" id="A0A8S4E1L0"/>
<evidence type="ECO:0000256" key="1">
    <source>
        <dbReference type="ARBA" id="ARBA00008694"/>
    </source>
</evidence>
<reference evidence="6" key="1">
    <citation type="submission" date="2020-11" db="EMBL/GenBank/DDBJ databases">
        <authorList>
            <person name="Whiteford S."/>
        </authorList>
    </citation>
    <scope>NUCLEOTIDE SEQUENCE</scope>
</reference>
<dbReference type="PROSITE" id="PS51186">
    <property type="entry name" value="GNAT"/>
    <property type="match status" value="1"/>
</dbReference>
<keyword evidence="7" id="KW-1185">Reference proteome</keyword>
<gene>
    <name evidence="6" type="ORF">PLXY2_LOCUS3854</name>
</gene>
<protein>
    <submittedName>
        <fullName evidence="6">(diamondback moth) hypothetical protein</fullName>
    </submittedName>
</protein>
<feature type="domain" description="N-acetyltransferase" evidence="5">
    <location>
        <begin position="28"/>
        <end position="196"/>
    </location>
</feature>
<dbReference type="FunFam" id="3.40.630.30:FF:000064">
    <property type="entry name" value="GNAT family acetyltransferase"/>
    <property type="match status" value="1"/>
</dbReference>
<dbReference type="InterPro" id="IPR000182">
    <property type="entry name" value="GNAT_dom"/>
</dbReference>
<evidence type="ECO:0000259" key="5">
    <source>
        <dbReference type="PROSITE" id="PS51186"/>
    </source>
</evidence>
<dbReference type="Proteomes" id="UP000653454">
    <property type="component" value="Unassembled WGS sequence"/>
</dbReference>
<dbReference type="PANTHER" id="PTHR10545">
    <property type="entry name" value="DIAMINE N-ACETYLTRANSFERASE"/>
    <property type="match status" value="1"/>
</dbReference>
<evidence type="ECO:0000313" key="6">
    <source>
        <dbReference type="EMBL" id="CAG9108500.1"/>
    </source>
</evidence>
<dbReference type="GO" id="GO:0008080">
    <property type="term" value="F:N-acetyltransferase activity"/>
    <property type="evidence" value="ECO:0007669"/>
    <property type="project" value="UniProtKB-ARBA"/>
</dbReference>
<dbReference type="PANTHER" id="PTHR10545:SF29">
    <property type="entry name" value="GH14572P-RELATED"/>
    <property type="match status" value="1"/>
</dbReference>
<organism evidence="6 7">
    <name type="scientific">Plutella xylostella</name>
    <name type="common">Diamondback moth</name>
    <name type="synonym">Plutella maculipennis</name>
    <dbReference type="NCBI Taxonomy" id="51655"/>
    <lineage>
        <taxon>Eukaryota</taxon>
        <taxon>Metazoa</taxon>
        <taxon>Ecdysozoa</taxon>
        <taxon>Arthropoda</taxon>
        <taxon>Hexapoda</taxon>
        <taxon>Insecta</taxon>
        <taxon>Pterygota</taxon>
        <taxon>Neoptera</taxon>
        <taxon>Endopterygota</taxon>
        <taxon>Lepidoptera</taxon>
        <taxon>Glossata</taxon>
        <taxon>Ditrysia</taxon>
        <taxon>Yponomeutoidea</taxon>
        <taxon>Plutellidae</taxon>
        <taxon>Plutella</taxon>
    </lineage>
</organism>
<dbReference type="EMBL" id="CAJHNJ030000010">
    <property type="protein sequence ID" value="CAG9108500.1"/>
    <property type="molecule type" value="Genomic_DNA"/>
</dbReference>
<comment type="similarity">
    <text evidence="1">Belongs to the acetyltransferase family.</text>
</comment>
<dbReference type="InterPro" id="IPR016181">
    <property type="entry name" value="Acyl_CoA_acyltransferase"/>
</dbReference>
<dbReference type="Gene3D" id="3.40.630.30">
    <property type="match status" value="1"/>
</dbReference>
<dbReference type="InterPro" id="IPR051016">
    <property type="entry name" value="Diverse_Substrate_AcTransf"/>
</dbReference>
<feature type="region of interest" description="Disordered" evidence="4">
    <location>
        <begin position="1"/>
        <end position="29"/>
    </location>
</feature>